<dbReference type="AlphaFoldDB" id="A0A6J4KAL9"/>
<dbReference type="InterPro" id="IPR011234">
    <property type="entry name" value="Fumarylacetoacetase-like_C"/>
</dbReference>
<comment type="similarity">
    <text evidence="1">Belongs to the FAH family.</text>
</comment>
<gene>
    <name evidence="4" type="ORF">AVDCRST_MAG77-5958</name>
</gene>
<dbReference type="InterPro" id="IPR051121">
    <property type="entry name" value="FAH"/>
</dbReference>
<dbReference type="GO" id="GO:0046872">
    <property type="term" value="F:metal ion binding"/>
    <property type="evidence" value="ECO:0007669"/>
    <property type="project" value="UniProtKB-KW"/>
</dbReference>
<dbReference type="GO" id="GO:0016829">
    <property type="term" value="F:lyase activity"/>
    <property type="evidence" value="ECO:0007669"/>
    <property type="project" value="UniProtKB-KW"/>
</dbReference>
<dbReference type="EC" id="4.2.1.141" evidence="4"/>
<organism evidence="4">
    <name type="scientific">uncultured Chloroflexota bacterium</name>
    <dbReference type="NCBI Taxonomy" id="166587"/>
    <lineage>
        <taxon>Bacteria</taxon>
        <taxon>Bacillati</taxon>
        <taxon>Chloroflexota</taxon>
        <taxon>environmental samples</taxon>
    </lineage>
</organism>
<dbReference type="Gene3D" id="3.90.850.10">
    <property type="entry name" value="Fumarylacetoacetase-like, C-terminal domain"/>
    <property type="match status" value="1"/>
</dbReference>
<protein>
    <submittedName>
        <fullName evidence="4">2-dehydro-3-deoxy-D-arabinonate dehydratase</fullName>
        <ecNumber evidence="4">4.2.1.141</ecNumber>
    </submittedName>
</protein>
<evidence type="ECO:0000256" key="2">
    <source>
        <dbReference type="ARBA" id="ARBA00022723"/>
    </source>
</evidence>
<dbReference type="PANTHER" id="PTHR42796:SF7">
    <property type="entry name" value="2-DEHYDRO-3-DEOXY-D-ARABINONATE DEHYDRATASE"/>
    <property type="match status" value="1"/>
</dbReference>
<keyword evidence="2" id="KW-0479">Metal-binding</keyword>
<evidence type="ECO:0000259" key="3">
    <source>
        <dbReference type="Pfam" id="PF01557"/>
    </source>
</evidence>
<sequence>MRIVQFVSASGAQRVGAVRGGEVFDITDQAGGSALAALLAHARSSVSADGGERVGTLDELNAAAQSGTAHLRIPIDSPEVWGAGVTYKKSAQFRDEDTSTSKGIYDMVYSGPRPELFYKGRAVHCVGPNEAAGIRADSAFTAPEPELALVLSAKGEILGFTLCDDVSAWDIERENPLYLPQSKIFLGCVVLGPTIVTPDELGDPQALTLRCTIERGGETLFEDSVGLDRIKRTFEELIHYLRLNNPIQDGAVLTTGTGIIVTQEQALREGDTITLYCDPIGSLRHGMRKLPEDA</sequence>
<feature type="domain" description="Fumarylacetoacetase-like C-terminal" evidence="3">
    <location>
        <begin position="115"/>
        <end position="285"/>
    </location>
</feature>
<accession>A0A6J4KAL9</accession>
<dbReference type="SUPFAM" id="SSF56529">
    <property type="entry name" value="FAH"/>
    <property type="match status" value="1"/>
</dbReference>
<proteinExistence type="inferred from homology"/>
<dbReference type="Pfam" id="PF01557">
    <property type="entry name" value="FAA_hydrolase"/>
    <property type="match status" value="1"/>
</dbReference>
<dbReference type="InterPro" id="IPR036663">
    <property type="entry name" value="Fumarylacetoacetase_C_sf"/>
</dbReference>
<reference evidence="4" key="1">
    <citation type="submission" date="2020-02" db="EMBL/GenBank/DDBJ databases">
        <authorList>
            <person name="Meier V. D."/>
        </authorList>
    </citation>
    <scope>NUCLEOTIDE SEQUENCE</scope>
    <source>
        <strain evidence="4">AVDCRST_MAG77</strain>
    </source>
</reference>
<dbReference type="PANTHER" id="PTHR42796">
    <property type="entry name" value="FUMARYLACETOACETATE HYDROLASE DOMAIN-CONTAINING PROTEIN 2A-RELATED"/>
    <property type="match status" value="1"/>
</dbReference>
<name>A0A6J4KAL9_9CHLR</name>
<dbReference type="EMBL" id="CADCTC010000293">
    <property type="protein sequence ID" value="CAA9300546.1"/>
    <property type="molecule type" value="Genomic_DNA"/>
</dbReference>
<evidence type="ECO:0000256" key="1">
    <source>
        <dbReference type="ARBA" id="ARBA00010211"/>
    </source>
</evidence>
<keyword evidence="4" id="KW-0456">Lyase</keyword>
<dbReference type="GO" id="GO:0044281">
    <property type="term" value="P:small molecule metabolic process"/>
    <property type="evidence" value="ECO:0007669"/>
    <property type="project" value="UniProtKB-ARBA"/>
</dbReference>
<evidence type="ECO:0000313" key="4">
    <source>
        <dbReference type="EMBL" id="CAA9300546.1"/>
    </source>
</evidence>